<name>A0A4C1UDX4_EUMVA</name>
<gene>
    <name evidence="1" type="ORF">EVAR_15857_1</name>
</gene>
<comment type="caution">
    <text evidence="1">The sequence shown here is derived from an EMBL/GenBank/DDBJ whole genome shotgun (WGS) entry which is preliminary data.</text>
</comment>
<accession>A0A4C1UDX4</accession>
<organism evidence="1 2">
    <name type="scientific">Eumeta variegata</name>
    <name type="common">Bagworm moth</name>
    <name type="synonym">Eumeta japonica</name>
    <dbReference type="NCBI Taxonomy" id="151549"/>
    <lineage>
        <taxon>Eukaryota</taxon>
        <taxon>Metazoa</taxon>
        <taxon>Ecdysozoa</taxon>
        <taxon>Arthropoda</taxon>
        <taxon>Hexapoda</taxon>
        <taxon>Insecta</taxon>
        <taxon>Pterygota</taxon>
        <taxon>Neoptera</taxon>
        <taxon>Endopterygota</taxon>
        <taxon>Lepidoptera</taxon>
        <taxon>Glossata</taxon>
        <taxon>Ditrysia</taxon>
        <taxon>Tineoidea</taxon>
        <taxon>Psychidae</taxon>
        <taxon>Oiketicinae</taxon>
        <taxon>Eumeta</taxon>
    </lineage>
</organism>
<dbReference type="Proteomes" id="UP000299102">
    <property type="component" value="Unassembled WGS sequence"/>
</dbReference>
<protein>
    <submittedName>
        <fullName evidence="1">Uncharacterized protein</fullName>
    </submittedName>
</protein>
<dbReference type="EMBL" id="BGZK01000164">
    <property type="protein sequence ID" value="GBP24651.1"/>
    <property type="molecule type" value="Genomic_DNA"/>
</dbReference>
<evidence type="ECO:0000313" key="2">
    <source>
        <dbReference type="Proteomes" id="UP000299102"/>
    </source>
</evidence>
<reference evidence="1 2" key="1">
    <citation type="journal article" date="2019" name="Commun. Biol.">
        <title>The bagworm genome reveals a unique fibroin gene that provides high tensile strength.</title>
        <authorList>
            <person name="Kono N."/>
            <person name="Nakamura H."/>
            <person name="Ohtoshi R."/>
            <person name="Tomita M."/>
            <person name="Numata K."/>
            <person name="Arakawa K."/>
        </authorList>
    </citation>
    <scope>NUCLEOTIDE SEQUENCE [LARGE SCALE GENOMIC DNA]</scope>
</reference>
<sequence>MSYPQGLMMEPEDRRTHFIIEEHILFRTSKNCLEMRFGRSDDGAGGLALKLRNEITYHSHRGSPKRVLTKYRSRVEDRVVAREGTHFTSAISLWDLSRNSPRFMELQSPARTMSSVSASTLAFVDIHQI</sequence>
<evidence type="ECO:0000313" key="1">
    <source>
        <dbReference type="EMBL" id="GBP24651.1"/>
    </source>
</evidence>
<proteinExistence type="predicted"/>
<keyword evidence="2" id="KW-1185">Reference proteome</keyword>
<dbReference type="AlphaFoldDB" id="A0A4C1UDX4"/>